<dbReference type="Proteomes" id="UP000823388">
    <property type="component" value="Chromosome 2N"/>
</dbReference>
<organism evidence="2 3">
    <name type="scientific">Panicum virgatum</name>
    <name type="common">Blackwell switchgrass</name>
    <dbReference type="NCBI Taxonomy" id="38727"/>
    <lineage>
        <taxon>Eukaryota</taxon>
        <taxon>Viridiplantae</taxon>
        <taxon>Streptophyta</taxon>
        <taxon>Embryophyta</taxon>
        <taxon>Tracheophyta</taxon>
        <taxon>Spermatophyta</taxon>
        <taxon>Magnoliopsida</taxon>
        <taxon>Liliopsida</taxon>
        <taxon>Poales</taxon>
        <taxon>Poaceae</taxon>
        <taxon>PACMAD clade</taxon>
        <taxon>Panicoideae</taxon>
        <taxon>Panicodae</taxon>
        <taxon>Paniceae</taxon>
        <taxon>Panicinae</taxon>
        <taxon>Panicum</taxon>
        <taxon>Panicum sect. Hiantes</taxon>
    </lineage>
</organism>
<dbReference type="AlphaFoldDB" id="A0A8T0VSW5"/>
<proteinExistence type="predicted"/>
<protein>
    <submittedName>
        <fullName evidence="2">Uncharacterized protein</fullName>
    </submittedName>
</protein>
<sequence>MINHRPLHINPASVLPENSCSQDTKVDTPPLLASPPMHQCQIMKITELSGPATNSYEAWSEPILSDMDMQIHGRLTQTEKQSRVFSIAREQRFHLVAAIQCQIRTQTNIAMQTRPMCRTQLRVKVTKIACIMKMSSFLRWNVTSLPKHPLPEVACHDRLRVYAKKRSIFF</sequence>
<comment type="caution">
    <text evidence="2">The sequence shown here is derived from an EMBL/GenBank/DDBJ whole genome shotgun (WGS) entry which is preliminary data.</text>
</comment>
<evidence type="ECO:0000313" key="3">
    <source>
        <dbReference type="Proteomes" id="UP000823388"/>
    </source>
</evidence>
<dbReference type="EMBL" id="CM029040">
    <property type="protein sequence ID" value="KAG2639232.1"/>
    <property type="molecule type" value="Genomic_DNA"/>
</dbReference>
<gene>
    <name evidence="2" type="ORF">PVAP13_2NG614301</name>
</gene>
<feature type="region of interest" description="Disordered" evidence="1">
    <location>
        <begin position="1"/>
        <end position="26"/>
    </location>
</feature>
<reference evidence="2" key="1">
    <citation type="submission" date="2020-05" db="EMBL/GenBank/DDBJ databases">
        <title>WGS assembly of Panicum virgatum.</title>
        <authorList>
            <person name="Lovell J.T."/>
            <person name="Jenkins J."/>
            <person name="Shu S."/>
            <person name="Juenger T.E."/>
            <person name="Schmutz J."/>
        </authorList>
    </citation>
    <scope>NUCLEOTIDE SEQUENCE</scope>
    <source>
        <strain evidence="2">AP13</strain>
    </source>
</reference>
<evidence type="ECO:0000256" key="1">
    <source>
        <dbReference type="SAM" id="MobiDB-lite"/>
    </source>
</evidence>
<accession>A0A8T0VSW5</accession>
<name>A0A8T0VSW5_PANVG</name>
<evidence type="ECO:0000313" key="2">
    <source>
        <dbReference type="EMBL" id="KAG2639232.1"/>
    </source>
</evidence>
<keyword evidence="3" id="KW-1185">Reference proteome</keyword>